<accession>A0A6I4UMK7</accession>
<name>A0A6I4UMK7_9SPHN</name>
<dbReference type="EMBL" id="WTYB01000002">
    <property type="protein sequence ID" value="MXP38673.1"/>
    <property type="molecule type" value="Genomic_DNA"/>
</dbReference>
<reference evidence="3 4" key="1">
    <citation type="submission" date="2019-12" db="EMBL/GenBank/DDBJ databases">
        <title>Genomic-based taxomic classification of the family Erythrobacteraceae.</title>
        <authorList>
            <person name="Xu L."/>
        </authorList>
    </citation>
    <scope>NUCLEOTIDE SEQUENCE [LARGE SCALE GENOMIC DNA]</scope>
    <source>
        <strain evidence="3 4">JCM 10282</strain>
    </source>
</reference>
<feature type="signal peptide" evidence="1">
    <location>
        <begin position="1"/>
        <end position="24"/>
    </location>
</feature>
<dbReference type="RefSeq" id="WP_160760802.1">
    <property type="nucleotide sequence ID" value="NZ_BAAADZ010000010.1"/>
</dbReference>
<dbReference type="EMBL" id="JACICE010000002">
    <property type="protein sequence ID" value="MBB3776244.1"/>
    <property type="molecule type" value="Genomic_DNA"/>
</dbReference>
<dbReference type="OrthoDB" id="7391975at2"/>
<gene>
    <name evidence="2" type="ORF">FHS52_002213</name>
    <name evidence="3" type="ORF">GRI59_08625</name>
</gene>
<evidence type="ECO:0000313" key="4">
    <source>
        <dbReference type="Proteomes" id="UP000430021"/>
    </source>
</evidence>
<evidence type="ECO:0000313" key="2">
    <source>
        <dbReference type="EMBL" id="MBB3776244.1"/>
    </source>
</evidence>
<evidence type="ECO:0000313" key="3">
    <source>
        <dbReference type="EMBL" id="MXP38673.1"/>
    </source>
</evidence>
<evidence type="ECO:0000256" key="1">
    <source>
        <dbReference type="SAM" id="SignalP"/>
    </source>
</evidence>
<feature type="chain" id="PRO_5026139916" evidence="1">
    <location>
        <begin position="25"/>
        <end position="91"/>
    </location>
</feature>
<keyword evidence="1" id="KW-0732">Signal</keyword>
<protein>
    <submittedName>
        <fullName evidence="3">Uncharacterized protein</fullName>
    </submittedName>
</protein>
<dbReference type="Proteomes" id="UP000548685">
    <property type="component" value="Unassembled WGS sequence"/>
</dbReference>
<comment type="caution">
    <text evidence="3">The sequence shown here is derived from an EMBL/GenBank/DDBJ whole genome shotgun (WGS) entry which is preliminary data.</text>
</comment>
<evidence type="ECO:0000313" key="5">
    <source>
        <dbReference type="Proteomes" id="UP000548685"/>
    </source>
</evidence>
<reference evidence="2 5" key="2">
    <citation type="submission" date="2020-08" db="EMBL/GenBank/DDBJ databases">
        <title>Genomic Encyclopedia of Type Strains, Phase IV (KMG-IV): sequencing the most valuable type-strain genomes for metagenomic binning, comparative biology and taxonomic classification.</title>
        <authorList>
            <person name="Goeker M."/>
        </authorList>
    </citation>
    <scope>NUCLEOTIDE SEQUENCE [LARGE SCALE GENOMIC DNA]</scope>
    <source>
        <strain evidence="2 5">DSM 8510</strain>
    </source>
</reference>
<sequence>MTRRFLAFLALLTGLVALGGPAQASLAEALACGSSITAAAGDEAVGGEHVAVQPAPSTISATRAIEAPRRAPAKPETLRLPVLMGIERAYE</sequence>
<dbReference type="Proteomes" id="UP000430021">
    <property type="component" value="Unassembled WGS sequence"/>
</dbReference>
<dbReference type="AlphaFoldDB" id="A0A6I4UMK7"/>
<keyword evidence="5" id="KW-1185">Reference proteome</keyword>
<organism evidence="3 4">
    <name type="scientific">Erythrobacter ramosus</name>
    <dbReference type="NCBI Taxonomy" id="35811"/>
    <lineage>
        <taxon>Bacteria</taxon>
        <taxon>Pseudomonadati</taxon>
        <taxon>Pseudomonadota</taxon>
        <taxon>Alphaproteobacteria</taxon>
        <taxon>Sphingomonadales</taxon>
        <taxon>Erythrobacteraceae</taxon>
        <taxon>Erythrobacter/Porphyrobacter group</taxon>
        <taxon>Erythrobacter</taxon>
    </lineage>
</organism>
<proteinExistence type="predicted"/>